<name>A0ABY8LSI7_9GAMM</name>
<organism evidence="2 3">
    <name type="scientific">Halomonas alkaliantarctica</name>
    <dbReference type="NCBI Taxonomy" id="232346"/>
    <lineage>
        <taxon>Bacteria</taxon>
        <taxon>Pseudomonadati</taxon>
        <taxon>Pseudomonadota</taxon>
        <taxon>Gammaproteobacteria</taxon>
        <taxon>Oceanospirillales</taxon>
        <taxon>Halomonadaceae</taxon>
        <taxon>Halomonas</taxon>
    </lineage>
</organism>
<evidence type="ECO:0000259" key="1">
    <source>
        <dbReference type="SMART" id="SM00974"/>
    </source>
</evidence>
<proteinExistence type="predicted"/>
<dbReference type="Proteomes" id="UP001179830">
    <property type="component" value="Chromosome"/>
</dbReference>
<dbReference type="EMBL" id="CP122961">
    <property type="protein sequence ID" value="WGI27383.1"/>
    <property type="molecule type" value="Genomic_DNA"/>
</dbReference>
<accession>A0ABY8LSI7</accession>
<dbReference type="SMART" id="SM00974">
    <property type="entry name" value="T5orf172"/>
    <property type="match status" value="1"/>
</dbReference>
<evidence type="ECO:0000313" key="3">
    <source>
        <dbReference type="Proteomes" id="UP001179830"/>
    </source>
</evidence>
<dbReference type="Pfam" id="PF13455">
    <property type="entry name" value="MUG113"/>
    <property type="match status" value="1"/>
</dbReference>
<reference evidence="2" key="1">
    <citation type="submission" date="2023-04" db="EMBL/GenBank/DDBJ databases">
        <title>Complete genome sequence of Halomonas alkaliantarctica MSP3 isolated from marine sediment, Jeju Island.</title>
        <authorList>
            <person name="Park S.-J."/>
        </authorList>
    </citation>
    <scope>NUCLEOTIDE SEQUENCE</scope>
    <source>
        <strain evidence="2">MSP3</strain>
    </source>
</reference>
<evidence type="ECO:0000313" key="2">
    <source>
        <dbReference type="EMBL" id="WGI27383.1"/>
    </source>
</evidence>
<protein>
    <submittedName>
        <fullName evidence="2">GIY-YIG nuclease family protein</fullName>
    </submittedName>
</protein>
<keyword evidence="3" id="KW-1185">Reference proteome</keyword>
<dbReference type="InterPro" id="IPR018306">
    <property type="entry name" value="Phage_T5_Orf172_DNA-bd"/>
</dbReference>
<dbReference type="RefSeq" id="WP_280106949.1">
    <property type="nucleotide sequence ID" value="NZ_CP122961.1"/>
</dbReference>
<feature type="domain" description="Bacteriophage T5 Orf172 DNA-binding" evidence="1">
    <location>
        <begin position="5"/>
        <end position="80"/>
    </location>
</feature>
<gene>
    <name evidence="2" type="ORF">QEN58_15045</name>
</gene>
<sequence length="152" mass="17266">MENEDFLNQRIKIGFSKTPGERIRALQTGNSRRLALMGWIEVSDDKVYEEMLHQKYAGARALNEWFEINDEVVLEELKNAGPSGYIALQKNIGEFLGRDRDGIPEFVPPWEWGDADASEFCPQCGCACGLQYNENYGVECCLKCGIIESNYE</sequence>